<organism evidence="1 2">
    <name type="scientific">Saccharopolyspora rectivirgula</name>
    <dbReference type="NCBI Taxonomy" id="28042"/>
    <lineage>
        <taxon>Bacteria</taxon>
        <taxon>Bacillati</taxon>
        <taxon>Actinomycetota</taxon>
        <taxon>Actinomycetes</taxon>
        <taxon>Pseudonocardiales</taxon>
        <taxon>Pseudonocardiaceae</taxon>
        <taxon>Saccharopolyspora</taxon>
    </lineage>
</organism>
<gene>
    <name evidence="1" type="ORF">GU90_01455</name>
</gene>
<dbReference type="STRING" id="28042.GU90_01455"/>
<dbReference type="RefSeq" id="WP_029720987.1">
    <property type="nucleotide sequence ID" value="NZ_JAJUIW010000005.1"/>
</dbReference>
<dbReference type="Proteomes" id="UP000031419">
    <property type="component" value="Unassembled WGS sequence"/>
</dbReference>
<sequence>MAYKGACVDLARIDLLKWMADDNGTIQNGRSRSSEIGAPLVDQVREVGQLLPEQVLTEITKSCGGQLTQAIGKELANHFWCDVLAHLARVLSPAEKLMGRAPVKALEREITGSRAEVSKTASLLDNGLTRTAVTALWGQLQRLVTSALLGNFSDVPDVLRILTLLICKSPEQHRAVVVHCLEPLKKRLLSTTREELAVVFHDWIPDVALQRDGE</sequence>
<evidence type="ECO:0000313" key="2">
    <source>
        <dbReference type="Proteomes" id="UP000031419"/>
    </source>
</evidence>
<dbReference type="EMBL" id="JNVU01000005">
    <property type="protein sequence ID" value="KEI45894.1"/>
    <property type="molecule type" value="Genomic_DNA"/>
</dbReference>
<dbReference type="OrthoDB" id="5147336at2"/>
<reference evidence="1 2" key="1">
    <citation type="submission" date="2014-06" db="EMBL/GenBank/DDBJ databases">
        <title>Saccharopolyspora rectivirgula DSM-43113 Genome sequencing.</title>
        <authorList>
            <person name="Barrera C."/>
            <person name="Millon L."/>
            <person name="Rognon B."/>
            <person name="Zaugg C."/>
            <person name="Monod M."/>
        </authorList>
    </citation>
    <scope>NUCLEOTIDE SEQUENCE [LARGE SCALE GENOMIC DNA]</scope>
    <source>
        <strain evidence="1 2">DSM 43113</strain>
    </source>
</reference>
<name>A0A073BDN3_9PSEU</name>
<proteinExistence type="predicted"/>
<comment type="caution">
    <text evidence="1">The sequence shown here is derived from an EMBL/GenBank/DDBJ whole genome shotgun (WGS) entry which is preliminary data.</text>
</comment>
<keyword evidence="2" id="KW-1185">Reference proteome</keyword>
<protein>
    <submittedName>
        <fullName evidence="1">Uncharacterized protein</fullName>
    </submittedName>
</protein>
<evidence type="ECO:0000313" key="1">
    <source>
        <dbReference type="EMBL" id="KEI45894.1"/>
    </source>
</evidence>
<dbReference type="AlphaFoldDB" id="A0A073BDN3"/>
<accession>A0A073BDN3</accession>